<dbReference type="Proteomes" id="UP000319897">
    <property type="component" value="Unassembled WGS sequence"/>
</dbReference>
<name>A0A501XKH1_9SPHN</name>
<dbReference type="PANTHER" id="PTHR40516:SF1">
    <property type="entry name" value="ANTITOXIN CHPS-RELATED"/>
    <property type="match status" value="1"/>
</dbReference>
<dbReference type="PANTHER" id="PTHR40516">
    <property type="entry name" value="ANTITOXIN CHPS-RELATED"/>
    <property type="match status" value="1"/>
</dbReference>
<dbReference type="InterPro" id="IPR039052">
    <property type="entry name" value="Antitox_PemI-like"/>
</dbReference>
<proteinExistence type="predicted"/>
<accession>A0A501XKH1</accession>
<gene>
    <name evidence="3" type="ORF">FJQ54_09220</name>
</gene>
<dbReference type="InterPro" id="IPR007159">
    <property type="entry name" value="SpoVT-AbrB_dom"/>
</dbReference>
<dbReference type="InterPro" id="IPR037914">
    <property type="entry name" value="SpoVT-AbrB_sf"/>
</dbReference>
<keyword evidence="4" id="KW-1185">Reference proteome</keyword>
<dbReference type="PROSITE" id="PS51740">
    <property type="entry name" value="SPOVT_ABRB"/>
    <property type="match status" value="1"/>
</dbReference>
<dbReference type="SUPFAM" id="SSF89447">
    <property type="entry name" value="AbrB/MazE/MraZ-like"/>
    <property type="match status" value="1"/>
</dbReference>
<sequence length="84" mass="9114">MQIARWGNSLAVRIPADVARALGIKEGDDVDVTAGDDGTLVLAPRDRRAAALAEIRRLARPLPADWKIDFETENLRGPDIVPGK</sequence>
<protein>
    <submittedName>
        <fullName evidence="3">AbrB/MazE/SpoVT family DNA-binding domain-containing protein</fullName>
    </submittedName>
</protein>
<evidence type="ECO:0000256" key="1">
    <source>
        <dbReference type="PROSITE-ProRule" id="PRU01076"/>
    </source>
</evidence>
<dbReference type="Gene3D" id="2.10.260.10">
    <property type="match status" value="1"/>
</dbReference>
<dbReference type="AlphaFoldDB" id="A0A501XKH1"/>
<organism evidence="3 4">
    <name type="scientific">Sandaracinobacter neustonicus</name>
    <dbReference type="NCBI Taxonomy" id="1715348"/>
    <lineage>
        <taxon>Bacteria</taxon>
        <taxon>Pseudomonadati</taxon>
        <taxon>Pseudomonadota</taxon>
        <taxon>Alphaproteobacteria</taxon>
        <taxon>Sphingomonadales</taxon>
        <taxon>Sphingosinicellaceae</taxon>
        <taxon>Sandaracinobacter</taxon>
    </lineage>
</organism>
<dbReference type="SMART" id="SM00966">
    <property type="entry name" value="SpoVT_AbrB"/>
    <property type="match status" value="1"/>
</dbReference>
<evidence type="ECO:0000313" key="3">
    <source>
        <dbReference type="EMBL" id="TPE61070.1"/>
    </source>
</evidence>
<comment type="caution">
    <text evidence="3">The sequence shown here is derived from an EMBL/GenBank/DDBJ whole genome shotgun (WGS) entry which is preliminary data.</text>
</comment>
<evidence type="ECO:0000313" key="4">
    <source>
        <dbReference type="Proteomes" id="UP000319897"/>
    </source>
</evidence>
<dbReference type="RefSeq" id="WP_140928128.1">
    <property type="nucleotide sequence ID" value="NZ_VFSU01000024.1"/>
</dbReference>
<evidence type="ECO:0000259" key="2">
    <source>
        <dbReference type="PROSITE" id="PS51740"/>
    </source>
</evidence>
<reference evidence="3 4" key="1">
    <citation type="submission" date="2019-06" db="EMBL/GenBank/DDBJ databases">
        <authorList>
            <person name="Lee I."/>
            <person name="Jang G.I."/>
            <person name="Hwang C.Y."/>
        </authorList>
    </citation>
    <scope>NUCLEOTIDE SEQUENCE [LARGE SCALE GENOMIC DNA]</scope>
    <source>
        <strain evidence="3 4">PAMC 28131</strain>
    </source>
</reference>
<dbReference type="GO" id="GO:0097351">
    <property type="term" value="F:toxin sequestering activity"/>
    <property type="evidence" value="ECO:0007669"/>
    <property type="project" value="InterPro"/>
</dbReference>
<keyword evidence="1 3" id="KW-0238">DNA-binding</keyword>
<dbReference type="Pfam" id="PF04014">
    <property type="entry name" value="MazE_antitoxin"/>
    <property type="match status" value="1"/>
</dbReference>
<dbReference type="NCBIfam" id="TIGR01439">
    <property type="entry name" value="lp_hng_hel_AbrB"/>
    <property type="match status" value="1"/>
</dbReference>
<feature type="domain" description="SpoVT-AbrB" evidence="2">
    <location>
        <begin position="1"/>
        <end position="47"/>
    </location>
</feature>
<dbReference type="EMBL" id="VFSU01000024">
    <property type="protein sequence ID" value="TPE61070.1"/>
    <property type="molecule type" value="Genomic_DNA"/>
</dbReference>
<dbReference type="GO" id="GO:0003677">
    <property type="term" value="F:DNA binding"/>
    <property type="evidence" value="ECO:0007669"/>
    <property type="project" value="UniProtKB-UniRule"/>
</dbReference>